<protein>
    <submittedName>
        <fullName evidence="2">Uncharacterized protein</fullName>
    </submittedName>
</protein>
<feature type="compositionally biased region" description="Basic and acidic residues" evidence="1">
    <location>
        <begin position="1"/>
        <end position="16"/>
    </location>
</feature>
<gene>
    <name evidence="2" type="ORF">GCM10009745_53080</name>
</gene>
<dbReference type="EMBL" id="BAAANF010000017">
    <property type="protein sequence ID" value="GAA1699807.1"/>
    <property type="molecule type" value="Genomic_DNA"/>
</dbReference>
<feature type="region of interest" description="Disordered" evidence="1">
    <location>
        <begin position="90"/>
        <end position="116"/>
    </location>
</feature>
<evidence type="ECO:0000313" key="2">
    <source>
        <dbReference type="EMBL" id="GAA1699807.1"/>
    </source>
</evidence>
<reference evidence="2 3" key="1">
    <citation type="journal article" date="2019" name="Int. J. Syst. Evol. Microbiol.">
        <title>The Global Catalogue of Microorganisms (GCM) 10K type strain sequencing project: providing services to taxonomists for standard genome sequencing and annotation.</title>
        <authorList>
            <consortium name="The Broad Institute Genomics Platform"/>
            <consortium name="The Broad Institute Genome Sequencing Center for Infectious Disease"/>
            <person name="Wu L."/>
            <person name="Ma J."/>
        </authorList>
    </citation>
    <scope>NUCLEOTIDE SEQUENCE [LARGE SCALE GENOMIC DNA]</scope>
    <source>
        <strain evidence="2 3">JCM 14307</strain>
    </source>
</reference>
<feature type="region of interest" description="Disordered" evidence="1">
    <location>
        <begin position="1"/>
        <end position="30"/>
    </location>
</feature>
<accession>A0ABN2I740</accession>
<keyword evidence="3" id="KW-1185">Reference proteome</keyword>
<comment type="caution">
    <text evidence="2">The sequence shown here is derived from an EMBL/GenBank/DDBJ whole genome shotgun (WGS) entry which is preliminary data.</text>
</comment>
<proteinExistence type="predicted"/>
<evidence type="ECO:0000313" key="3">
    <source>
        <dbReference type="Proteomes" id="UP001500280"/>
    </source>
</evidence>
<dbReference type="RefSeq" id="WP_344157493.1">
    <property type="nucleotide sequence ID" value="NZ_BAAANF010000017.1"/>
</dbReference>
<evidence type="ECO:0000256" key="1">
    <source>
        <dbReference type="SAM" id="MobiDB-lite"/>
    </source>
</evidence>
<sequence length="403" mass="43581">MDEREQVSGDVSRRAEPLQSRSEPAGLPPHQAAAIHGQQTAGNDAMSSYFADVALRGRMAAMEHGFELAQMKIPPGLDAKLKVDFKGEFGRNDGSGSTTATLGGPGTKSSSGGGSVALAKGELEQKFGNDVRLKGSLEGSPSGVTPAIEVSGPTGFAGTTLRFEYAPVKMTHDLQKGRKIVLSAAKVTGRFPFDGPVGDFYFKGSVDLSLEASLDPVEGVKQLVKQYGSATRGEALAWAATEAGIFAMLIGGAALAGLDFADEERREKLWDRAYNRAQQVVNAEGVYFNELQGRTVPVNNPVDELAQREAREERARIAKNLALDQELVSCIIRNESESIVPFRWRDAPLDDLIRRMHQQLDEYADANPVRTLWGLRIREDKTRVTRIVDSVREGGGEAQLLPG</sequence>
<feature type="compositionally biased region" description="Gly residues" evidence="1">
    <location>
        <begin position="103"/>
        <end position="115"/>
    </location>
</feature>
<dbReference type="Proteomes" id="UP001500280">
    <property type="component" value="Unassembled WGS sequence"/>
</dbReference>
<name>A0ABN2I740_9ACTN</name>
<organism evidence="2 3">
    <name type="scientific">Kribbella yunnanensis</name>
    <dbReference type="NCBI Taxonomy" id="190194"/>
    <lineage>
        <taxon>Bacteria</taxon>
        <taxon>Bacillati</taxon>
        <taxon>Actinomycetota</taxon>
        <taxon>Actinomycetes</taxon>
        <taxon>Propionibacteriales</taxon>
        <taxon>Kribbellaceae</taxon>
        <taxon>Kribbella</taxon>
    </lineage>
</organism>